<dbReference type="InterPro" id="IPR052163">
    <property type="entry name" value="DGC-Regulatory_Protein"/>
</dbReference>
<evidence type="ECO:0000313" key="3">
    <source>
        <dbReference type="EMBL" id="MDR5900333.1"/>
    </source>
</evidence>
<dbReference type="SMART" id="SM00091">
    <property type="entry name" value="PAS"/>
    <property type="match status" value="2"/>
</dbReference>
<keyword evidence="3" id="KW-0808">Transferase</keyword>
<dbReference type="NCBIfam" id="TIGR00229">
    <property type="entry name" value="sensory_box"/>
    <property type="match status" value="2"/>
</dbReference>
<evidence type="ECO:0000259" key="2">
    <source>
        <dbReference type="PROSITE" id="PS50887"/>
    </source>
</evidence>
<dbReference type="Proteomes" id="UP001254564">
    <property type="component" value="Unassembled WGS sequence"/>
</dbReference>
<dbReference type="RefSeq" id="WP_309657211.1">
    <property type="nucleotide sequence ID" value="NZ_JARWAN010000037.1"/>
</dbReference>
<dbReference type="Gene3D" id="3.30.450.20">
    <property type="entry name" value="PAS domain"/>
    <property type="match status" value="2"/>
</dbReference>
<gene>
    <name evidence="3" type="ORF">QC823_15300</name>
</gene>
<keyword evidence="3" id="KW-0548">Nucleotidyltransferase</keyword>
<dbReference type="SUPFAM" id="SSF55073">
    <property type="entry name" value="Nucleotide cyclase"/>
    <property type="match status" value="1"/>
</dbReference>
<dbReference type="GO" id="GO:0052621">
    <property type="term" value="F:diguanylate cyclase activity"/>
    <property type="evidence" value="ECO:0007669"/>
    <property type="project" value="UniProtKB-EC"/>
</dbReference>
<keyword evidence="4" id="KW-1185">Reference proteome</keyword>
<feature type="domain" description="PAS" evidence="1">
    <location>
        <begin position="113"/>
        <end position="178"/>
    </location>
</feature>
<dbReference type="EMBL" id="JARWAN010000037">
    <property type="protein sequence ID" value="MDR5900333.1"/>
    <property type="molecule type" value="Genomic_DNA"/>
</dbReference>
<dbReference type="PROSITE" id="PS50887">
    <property type="entry name" value="GGDEF"/>
    <property type="match status" value="1"/>
</dbReference>
<evidence type="ECO:0000313" key="4">
    <source>
        <dbReference type="Proteomes" id="UP001254564"/>
    </source>
</evidence>
<feature type="domain" description="PAS" evidence="1">
    <location>
        <begin position="4"/>
        <end position="49"/>
    </location>
</feature>
<dbReference type="SMART" id="SM00267">
    <property type="entry name" value="GGDEF"/>
    <property type="match status" value="1"/>
</dbReference>
<protein>
    <submittedName>
        <fullName evidence="3">Diguanylate cyclase</fullName>
        <ecNumber evidence="3">2.7.7.65</ecNumber>
    </submittedName>
</protein>
<dbReference type="InterPro" id="IPR000014">
    <property type="entry name" value="PAS"/>
</dbReference>
<dbReference type="Pfam" id="PF00989">
    <property type="entry name" value="PAS"/>
    <property type="match status" value="1"/>
</dbReference>
<organism evidence="3 4">
    <name type="scientific">Vreelandella vilamensis</name>
    <dbReference type="NCBI Taxonomy" id="531309"/>
    <lineage>
        <taxon>Bacteria</taxon>
        <taxon>Pseudomonadati</taxon>
        <taxon>Pseudomonadota</taxon>
        <taxon>Gammaproteobacteria</taxon>
        <taxon>Oceanospirillales</taxon>
        <taxon>Halomonadaceae</taxon>
        <taxon>Vreelandella</taxon>
    </lineage>
</organism>
<comment type="caution">
    <text evidence="3">The sequence shown here is derived from an EMBL/GenBank/DDBJ whole genome shotgun (WGS) entry which is preliminary data.</text>
</comment>
<evidence type="ECO:0000259" key="1">
    <source>
        <dbReference type="PROSITE" id="PS50112"/>
    </source>
</evidence>
<dbReference type="SUPFAM" id="SSF55785">
    <property type="entry name" value="PYP-like sensor domain (PAS domain)"/>
    <property type="match status" value="2"/>
</dbReference>
<feature type="domain" description="GGDEF" evidence="2">
    <location>
        <begin position="260"/>
        <end position="388"/>
    </location>
</feature>
<dbReference type="InterPro" id="IPR043128">
    <property type="entry name" value="Rev_trsase/Diguanyl_cyclase"/>
</dbReference>
<dbReference type="InterPro" id="IPR029787">
    <property type="entry name" value="Nucleotide_cyclase"/>
</dbReference>
<dbReference type="PANTHER" id="PTHR46663">
    <property type="entry name" value="DIGUANYLATE CYCLASE DGCT-RELATED"/>
    <property type="match status" value="1"/>
</dbReference>
<dbReference type="NCBIfam" id="TIGR00254">
    <property type="entry name" value="GGDEF"/>
    <property type="match status" value="1"/>
</dbReference>
<name>A0ABU1H7Q8_9GAMM</name>
<dbReference type="Pfam" id="PF00990">
    <property type="entry name" value="GGDEF"/>
    <property type="match status" value="1"/>
</dbReference>
<dbReference type="Gene3D" id="3.30.70.270">
    <property type="match status" value="1"/>
</dbReference>
<accession>A0ABU1H7Q8</accession>
<dbReference type="InterPro" id="IPR035965">
    <property type="entry name" value="PAS-like_dom_sf"/>
</dbReference>
<reference evidence="3 4" key="1">
    <citation type="submission" date="2023-04" db="EMBL/GenBank/DDBJ databases">
        <title>A long-awaited taxogenomic arrangement of the family Halomonadaceae.</title>
        <authorList>
            <person name="De La Haba R."/>
            <person name="Chuvochina M."/>
            <person name="Wittouck S."/>
            <person name="Arahal D.R."/>
            <person name="Sanchez-Porro C."/>
            <person name="Hugenholtz P."/>
            <person name="Ventosa A."/>
        </authorList>
    </citation>
    <scope>NUCLEOTIDE SEQUENCE [LARGE SCALE GENOMIC DNA]</scope>
    <source>
        <strain evidence="3 4">DSM 21020</strain>
    </source>
</reference>
<dbReference type="CDD" id="cd01949">
    <property type="entry name" value="GGDEF"/>
    <property type="match status" value="1"/>
</dbReference>
<dbReference type="InterPro" id="IPR013767">
    <property type="entry name" value="PAS_fold"/>
</dbReference>
<sequence>MHTDESAFRFLVEQSSDTILLLDPAGIVAYANPAAEQLFGRPVANLIGEEFGGIATAEKQSDIYISHPQRGNVATNARSTTIRLDDIPYTAVYLRDISERVQAEERLRQSSVALDAIDQGLMITRPDTTIVAVNSAFTTITGYTEEEALGQTPELQRTGRPEDEERFTEMRRILERKGHWTGVLWRRRKNGEIYQEWLSISPVHRDSGDLINYAAIFSDMTAINELQQLAHHDYLTGLFNRAALQQHLDEEMSRTARYGDVFSLIMFDLDHFKAINDRYGHDTGDRVLQQVAELALEEVRDIDITARWGGEEFMILLPGTKGDRAQVLAERIRKRIARTVFAEAGCITISLGIAEISAGESLQDVILRVDHALYKAKETRNRSEMAQKPGPGEVSR</sequence>
<dbReference type="InterPro" id="IPR000160">
    <property type="entry name" value="GGDEF_dom"/>
</dbReference>
<dbReference type="PANTHER" id="PTHR46663:SF3">
    <property type="entry name" value="SLL0267 PROTEIN"/>
    <property type="match status" value="1"/>
</dbReference>
<dbReference type="EC" id="2.7.7.65" evidence="3"/>
<dbReference type="Pfam" id="PF13426">
    <property type="entry name" value="PAS_9"/>
    <property type="match status" value="1"/>
</dbReference>
<dbReference type="PROSITE" id="PS50112">
    <property type="entry name" value="PAS"/>
    <property type="match status" value="2"/>
</dbReference>
<proteinExistence type="predicted"/>
<dbReference type="CDD" id="cd00130">
    <property type="entry name" value="PAS"/>
    <property type="match status" value="2"/>
</dbReference>